<accession>A0A1H0Z0G2</accession>
<protein>
    <submittedName>
        <fullName evidence="2">Nitrous oxide reductase accessory protein NosL</fullName>
    </submittedName>
</protein>
<dbReference type="Pfam" id="PF05573">
    <property type="entry name" value="NosL"/>
    <property type="match status" value="1"/>
</dbReference>
<reference evidence="3" key="1">
    <citation type="submission" date="2016-10" db="EMBL/GenBank/DDBJ databases">
        <authorList>
            <person name="Varghese N."/>
            <person name="Submissions S."/>
        </authorList>
    </citation>
    <scope>NUCLEOTIDE SEQUENCE [LARGE SCALE GENOMIC DNA]</scope>
    <source>
        <strain evidence="3">DSM 24767</strain>
    </source>
</reference>
<name>A0A1H0Z0G2_NATTX</name>
<sequence length="209" mass="22570">MTERTHTHDRQAPHGSSSRCCNHRTERSGGLSRRRVLSGAIAVAGTGLAGCLEDDAADEPPAEPVALTDGQSCDVCGMVIEDHYGPAGQLFYADGNPDERDGPAWFDSVAELVVYHEERVGLGWELREGFVTDYSSVDYDLEERDGTTYISSHVAADDFADATELHYVVDSDVEGAMGEDLLPFSTADDAAAFADEHGGTVREWTALLE</sequence>
<proteinExistence type="predicted"/>
<keyword evidence="3" id="KW-1185">Reference proteome</keyword>
<dbReference type="PROSITE" id="PS51318">
    <property type="entry name" value="TAT"/>
    <property type="match status" value="1"/>
</dbReference>
<dbReference type="Gene3D" id="3.30.70.2050">
    <property type="match status" value="1"/>
</dbReference>
<dbReference type="PANTHER" id="PTHR41247">
    <property type="entry name" value="HTH-TYPE TRANSCRIPTIONAL REPRESSOR YCNK"/>
    <property type="match status" value="1"/>
</dbReference>
<gene>
    <name evidence="2" type="ORF">SAMN04489842_0081</name>
</gene>
<dbReference type="AlphaFoldDB" id="A0A1H0Z0G2"/>
<dbReference type="EMBL" id="FNLC01000001">
    <property type="protein sequence ID" value="SDQ20848.1"/>
    <property type="molecule type" value="Genomic_DNA"/>
</dbReference>
<organism evidence="2 3">
    <name type="scientific">Natronobacterium texcoconense</name>
    <dbReference type="NCBI Taxonomy" id="1095778"/>
    <lineage>
        <taxon>Archaea</taxon>
        <taxon>Methanobacteriati</taxon>
        <taxon>Methanobacteriota</taxon>
        <taxon>Stenosarchaea group</taxon>
        <taxon>Halobacteria</taxon>
        <taxon>Halobacteriales</taxon>
        <taxon>Natrialbaceae</taxon>
        <taxon>Natronobacterium</taxon>
    </lineage>
</organism>
<feature type="compositionally biased region" description="Basic and acidic residues" evidence="1">
    <location>
        <begin position="1"/>
        <end position="12"/>
    </location>
</feature>
<dbReference type="InterPro" id="IPR006311">
    <property type="entry name" value="TAT_signal"/>
</dbReference>
<dbReference type="SUPFAM" id="SSF160387">
    <property type="entry name" value="NosL/MerB-like"/>
    <property type="match status" value="1"/>
</dbReference>
<dbReference type="InterPro" id="IPR008719">
    <property type="entry name" value="N2O_reductase_NosL"/>
</dbReference>
<dbReference type="RefSeq" id="WP_090375710.1">
    <property type="nucleotide sequence ID" value="NZ_FNLC01000001.1"/>
</dbReference>
<evidence type="ECO:0000256" key="1">
    <source>
        <dbReference type="SAM" id="MobiDB-lite"/>
    </source>
</evidence>
<dbReference type="OrthoDB" id="162738at2157"/>
<dbReference type="PANTHER" id="PTHR41247:SF1">
    <property type="entry name" value="HTH-TYPE TRANSCRIPTIONAL REPRESSOR YCNK"/>
    <property type="match status" value="1"/>
</dbReference>
<feature type="region of interest" description="Disordered" evidence="1">
    <location>
        <begin position="1"/>
        <end position="27"/>
    </location>
</feature>
<evidence type="ECO:0000313" key="3">
    <source>
        <dbReference type="Proteomes" id="UP000198848"/>
    </source>
</evidence>
<evidence type="ECO:0000313" key="2">
    <source>
        <dbReference type="EMBL" id="SDQ20848.1"/>
    </source>
</evidence>
<dbReference type="STRING" id="1095778.SAMN04489842_0081"/>
<dbReference type="Proteomes" id="UP000198848">
    <property type="component" value="Unassembled WGS sequence"/>
</dbReference>